<feature type="non-terminal residue" evidence="1">
    <location>
        <position position="1"/>
    </location>
</feature>
<dbReference type="AlphaFoldDB" id="A0A382ZWK9"/>
<dbReference type="EMBL" id="UINC01187247">
    <property type="protein sequence ID" value="SVD99872.1"/>
    <property type="molecule type" value="Genomic_DNA"/>
</dbReference>
<feature type="non-terminal residue" evidence="1">
    <location>
        <position position="255"/>
    </location>
</feature>
<dbReference type="InterPro" id="IPR027417">
    <property type="entry name" value="P-loop_NTPase"/>
</dbReference>
<evidence type="ECO:0000313" key="1">
    <source>
        <dbReference type="EMBL" id="SVD99872.1"/>
    </source>
</evidence>
<dbReference type="Gene3D" id="3.40.50.300">
    <property type="entry name" value="P-loop containing nucleotide triphosphate hydrolases"/>
    <property type="match status" value="1"/>
</dbReference>
<gene>
    <name evidence="1" type="ORF">METZ01_LOCUS452726</name>
</gene>
<protein>
    <recommendedName>
        <fullName evidence="2">DNA2/NAM7 helicase helicase domain-containing protein</fullName>
    </recommendedName>
</protein>
<proteinExistence type="predicted"/>
<reference evidence="1" key="1">
    <citation type="submission" date="2018-05" db="EMBL/GenBank/DDBJ databases">
        <authorList>
            <person name="Lanie J.A."/>
            <person name="Ng W.-L."/>
            <person name="Kazmierczak K.M."/>
            <person name="Andrzejewski T.M."/>
            <person name="Davidsen T.M."/>
            <person name="Wayne K.J."/>
            <person name="Tettelin H."/>
            <person name="Glass J.I."/>
            <person name="Rusch D."/>
            <person name="Podicherti R."/>
            <person name="Tsui H.-C.T."/>
            <person name="Winkler M.E."/>
        </authorList>
    </citation>
    <scope>NUCLEOTIDE SEQUENCE</scope>
</reference>
<organism evidence="1">
    <name type="scientific">marine metagenome</name>
    <dbReference type="NCBI Taxonomy" id="408172"/>
    <lineage>
        <taxon>unclassified sequences</taxon>
        <taxon>metagenomes</taxon>
        <taxon>ecological metagenomes</taxon>
    </lineage>
</organism>
<evidence type="ECO:0008006" key="2">
    <source>
        <dbReference type="Google" id="ProtNLM"/>
    </source>
</evidence>
<sequence length="255" mass="29117">IINESEEQLKLRELFHLYALQPSDEYAINLLDQIIDMPRNKLQNENLINKTKLLRNSLKNASSISSSNKLEAVRLLRVTKTGFADDGPQRASDVIEHCESDLNGSMIPLFKKAILWKKPSPLNFLNQLKKVKKELLIRYTPKPFYKINKPRMDILELTAQVQKQLENQLGAKNKKENLLANFLHELEDNPKGVEESLAAYNVVFASTVQQSEGKDIRKAKIVKRNIEATDLIEYDVVLVDEAARVSPRDLLIPMA</sequence>
<accession>A0A382ZWK9</accession>
<name>A0A382ZWK9_9ZZZZ</name>